<dbReference type="InterPro" id="IPR018948">
    <property type="entry name" value="GTP-bd_TrmE_N"/>
</dbReference>
<feature type="binding site" evidence="7">
    <location>
        <position position="23"/>
    </location>
    <ligand>
        <name>(6S)-5-formyl-5,6,7,8-tetrahydrofolate</name>
        <dbReference type="ChEBI" id="CHEBI:57457"/>
    </ligand>
</feature>
<feature type="binding site" evidence="7">
    <location>
        <position position="86"/>
    </location>
    <ligand>
        <name>(6S)-5-formyl-5,6,7,8-tetrahydrofolate</name>
        <dbReference type="ChEBI" id="CHEBI:57457"/>
    </ligand>
</feature>
<dbReference type="Pfam" id="PF10396">
    <property type="entry name" value="TrmE_N"/>
    <property type="match status" value="1"/>
</dbReference>
<keyword evidence="3 7" id="KW-0547">Nucleotide-binding</keyword>
<dbReference type="Gene3D" id="3.30.1360.120">
    <property type="entry name" value="Probable tRNA modification gtpase trme, domain 1"/>
    <property type="match status" value="1"/>
</dbReference>
<dbReference type="SUPFAM" id="SSF116878">
    <property type="entry name" value="TrmE connector domain"/>
    <property type="match status" value="1"/>
</dbReference>
<feature type="binding site" evidence="7">
    <location>
        <position position="250"/>
    </location>
    <ligand>
        <name>K(+)</name>
        <dbReference type="ChEBI" id="CHEBI:29103"/>
    </ligand>
</feature>
<dbReference type="EMBL" id="BMFH01000001">
    <property type="protein sequence ID" value="GGD40828.1"/>
    <property type="molecule type" value="Genomic_DNA"/>
</dbReference>
<dbReference type="InterPro" id="IPR006073">
    <property type="entry name" value="GTP-bd"/>
</dbReference>
<keyword evidence="11" id="KW-1185">Reference proteome</keyword>
<comment type="cofactor">
    <cofactor evidence="7">
        <name>K(+)</name>
        <dbReference type="ChEBI" id="CHEBI:29103"/>
    </cofactor>
    <text evidence="7">Binds 1 potassium ion per subunit.</text>
</comment>
<dbReference type="SUPFAM" id="SSF52540">
    <property type="entry name" value="P-loop containing nucleoside triphosphate hydrolases"/>
    <property type="match status" value="1"/>
</dbReference>
<organism evidence="10 11">
    <name type="scientific">Muriicola marianensis</name>
    <dbReference type="NCBI Taxonomy" id="1324801"/>
    <lineage>
        <taxon>Bacteria</taxon>
        <taxon>Pseudomonadati</taxon>
        <taxon>Bacteroidota</taxon>
        <taxon>Flavobacteriia</taxon>
        <taxon>Flavobacteriales</taxon>
        <taxon>Flavobacteriaceae</taxon>
        <taxon>Muriicola</taxon>
    </lineage>
</organism>
<comment type="caution">
    <text evidence="7">Lacks conserved residue(s) required for the propagation of feature annotation.</text>
</comment>
<evidence type="ECO:0000256" key="3">
    <source>
        <dbReference type="ARBA" id="ARBA00022741"/>
    </source>
</evidence>
<proteinExistence type="inferred from homology"/>
<feature type="binding site" evidence="7">
    <location>
        <position position="252"/>
    </location>
    <ligand>
        <name>K(+)</name>
        <dbReference type="ChEBI" id="CHEBI:29103"/>
    </ligand>
</feature>
<comment type="subunit">
    <text evidence="7">Homodimer. Heterotetramer of two MnmE and two MnmG subunits.</text>
</comment>
<evidence type="ECO:0000256" key="7">
    <source>
        <dbReference type="HAMAP-Rule" id="MF_00379"/>
    </source>
</evidence>
<dbReference type="RefSeq" id="WP_188369121.1">
    <property type="nucleotide sequence ID" value="NZ_BMFH01000001.1"/>
</dbReference>
<keyword evidence="7" id="KW-0378">Hydrolase</keyword>
<comment type="similarity">
    <text evidence="1 7 8">Belongs to the TRAFAC class TrmE-Era-EngA-EngB-Septin-like GTPase superfamily. TrmE GTPase family.</text>
</comment>
<evidence type="ECO:0000256" key="1">
    <source>
        <dbReference type="ARBA" id="ARBA00011043"/>
    </source>
</evidence>
<dbReference type="PROSITE" id="PS51709">
    <property type="entry name" value="G_TRME"/>
    <property type="match status" value="1"/>
</dbReference>
<feature type="binding site" evidence="7">
    <location>
        <begin position="231"/>
        <end position="236"/>
    </location>
    <ligand>
        <name>GTP</name>
        <dbReference type="ChEBI" id="CHEBI:37565"/>
    </ligand>
</feature>
<dbReference type="EC" id="3.6.-.-" evidence="7"/>
<dbReference type="InterPro" id="IPR025867">
    <property type="entry name" value="MnmE_helical"/>
</dbReference>
<dbReference type="Proteomes" id="UP000625780">
    <property type="component" value="Unassembled WGS sequence"/>
</dbReference>
<keyword evidence="7" id="KW-0479">Metal-binding</keyword>
<name>A0ABQ1QS37_9FLAO</name>
<feature type="binding site" evidence="7">
    <location>
        <begin position="250"/>
        <end position="256"/>
    </location>
    <ligand>
        <name>GTP</name>
        <dbReference type="ChEBI" id="CHEBI:37565"/>
    </ligand>
</feature>
<evidence type="ECO:0000256" key="2">
    <source>
        <dbReference type="ARBA" id="ARBA00022694"/>
    </source>
</evidence>
<keyword evidence="6 7" id="KW-0342">GTP-binding</keyword>
<keyword evidence="7" id="KW-0963">Cytoplasm</keyword>
<evidence type="ECO:0000313" key="10">
    <source>
        <dbReference type="EMBL" id="GGD40828.1"/>
    </source>
</evidence>
<dbReference type="Pfam" id="PF12631">
    <property type="entry name" value="MnmE_helical"/>
    <property type="match status" value="1"/>
</dbReference>
<dbReference type="Gene3D" id="1.20.120.430">
    <property type="entry name" value="tRNA modification GTPase MnmE domain 2"/>
    <property type="match status" value="1"/>
</dbReference>
<dbReference type="Gene3D" id="3.40.50.300">
    <property type="entry name" value="P-loop containing nucleotide triphosphate hydrolases"/>
    <property type="match status" value="1"/>
</dbReference>
<sequence>MITQDTIVALATAPGMGAIAVIRVSGPEAILRTSEVFTTISGKSLEKASSHTVHLGYIKDGERTIDQALVTVFKGPNSYTGENVTEISCHGSPYIQQEIIQLFLRKGCRMAEAGEFTLRAFLNGKLDLSQAEAVADLIASENSASHQLAMQQMRGGFSDEISKLRQELLNFASLIELELDFSEEDVEFADKKQFSDLLDRIQSVFKNLTDSFALGNVIKTGIPIAIVGEPNVGKSTLLNALLNEERAIVSPIPGTTRDTIEDELVIGGIGFRFIDTAGIRDTEDVVESIGIRKTHEKIGKARLVIYLVDAEELLSYPSRKEEIQQQFTRLREQYPSKELLLVINKVDALNEPSYSEIEKSFPEAMMISAKENKGLDALKDQFLSLVNTGALASGDTIISNSRHFNALVKATEEIAKVKEGLEAGLSGDLLAVDIRQALYHLGEITGEITTDDLLGNIFANFCIGK</sequence>
<keyword evidence="5 7" id="KW-0630">Potassium</keyword>
<dbReference type="PANTHER" id="PTHR42714">
    <property type="entry name" value="TRNA MODIFICATION GTPASE GTPBP3"/>
    <property type="match status" value="1"/>
</dbReference>
<feature type="binding site" evidence="7">
    <location>
        <position position="231"/>
    </location>
    <ligand>
        <name>K(+)</name>
        <dbReference type="ChEBI" id="CHEBI:29103"/>
    </ligand>
</feature>
<protein>
    <recommendedName>
        <fullName evidence="7">tRNA modification GTPase MnmE</fullName>
        <ecNumber evidence="7">3.6.-.-</ecNumber>
    </recommendedName>
</protein>
<feature type="binding site" evidence="7">
    <location>
        <position position="255"/>
    </location>
    <ligand>
        <name>K(+)</name>
        <dbReference type="ChEBI" id="CHEBI:29103"/>
    </ligand>
</feature>
<dbReference type="InterPro" id="IPR027368">
    <property type="entry name" value="MnmE_dom2"/>
</dbReference>
<dbReference type="NCBIfam" id="TIGR00450">
    <property type="entry name" value="mnmE_trmE_thdF"/>
    <property type="match status" value="1"/>
</dbReference>
<feature type="binding site" evidence="7">
    <location>
        <position position="465"/>
    </location>
    <ligand>
        <name>(6S)-5-formyl-5,6,7,8-tetrahydrofolate</name>
        <dbReference type="ChEBI" id="CHEBI:57457"/>
    </ligand>
</feature>
<feature type="binding site" evidence="7">
    <location>
        <position position="256"/>
    </location>
    <ligand>
        <name>Mg(2+)</name>
        <dbReference type="ChEBI" id="CHEBI:18420"/>
    </ligand>
</feature>
<evidence type="ECO:0000256" key="4">
    <source>
        <dbReference type="ARBA" id="ARBA00022842"/>
    </source>
</evidence>
<dbReference type="InterPro" id="IPR027417">
    <property type="entry name" value="P-loop_NTPase"/>
</dbReference>
<dbReference type="NCBIfam" id="TIGR00231">
    <property type="entry name" value="small_GTP"/>
    <property type="match status" value="1"/>
</dbReference>
<keyword evidence="4 7" id="KW-0460">Magnesium</keyword>
<evidence type="ECO:0000256" key="6">
    <source>
        <dbReference type="ARBA" id="ARBA00023134"/>
    </source>
</evidence>
<keyword evidence="2 7" id="KW-0819">tRNA processing</keyword>
<dbReference type="InterPro" id="IPR027266">
    <property type="entry name" value="TrmE/GcvT-like"/>
</dbReference>
<dbReference type="NCBIfam" id="NF003661">
    <property type="entry name" value="PRK05291.1-3"/>
    <property type="match status" value="1"/>
</dbReference>
<feature type="binding site" evidence="7">
    <location>
        <begin position="275"/>
        <end position="278"/>
    </location>
    <ligand>
        <name>GTP</name>
        <dbReference type="ChEBI" id="CHEBI:37565"/>
    </ligand>
</feature>
<feature type="binding site" evidence="7">
    <location>
        <position position="235"/>
    </location>
    <ligand>
        <name>Mg(2+)</name>
        <dbReference type="ChEBI" id="CHEBI:18420"/>
    </ligand>
</feature>
<evidence type="ECO:0000256" key="5">
    <source>
        <dbReference type="ARBA" id="ARBA00022958"/>
    </source>
</evidence>
<feature type="binding site" evidence="7">
    <location>
        <position position="125"/>
    </location>
    <ligand>
        <name>(6S)-5-formyl-5,6,7,8-tetrahydrofolate</name>
        <dbReference type="ChEBI" id="CHEBI:57457"/>
    </ligand>
</feature>
<comment type="caution">
    <text evidence="10">The sequence shown here is derived from an EMBL/GenBank/DDBJ whole genome shotgun (WGS) entry which is preliminary data.</text>
</comment>
<dbReference type="CDD" id="cd04164">
    <property type="entry name" value="trmE"/>
    <property type="match status" value="1"/>
</dbReference>
<evidence type="ECO:0000256" key="8">
    <source>
        <dbReference type="RuleBase" id="RU003313"/>
    </source>
</evidence>
<dbReference type="InterPro" id="IPR004520">
    <property type="entry name" value="GTPase_MnmE"/>
</dbReference>
<feature type="domain" description="TrmE-type G" evidence="9">
    <location>
        <begin position="221"/>
        <end position="387"/>
    </location>
</feature>
<dbReference type="PANTHER" id="PTHR42714:SF2">
    <property type="entry name" value="TRNA MODIFICATION GTPASE GTPBP3, MITOCHONDRIAL"/>
    <property type="match status" value="1"/>
</dbReference>
<accession>A0ABQ1QS37</accession>
<evidence type="ECO:0000313" key="11">
    <source>
        <dbReference type="Proteomes" id="UP000625780"/>
    </source>
</evidence>
<dbReference type="CDD" id="cd14858">
    <property type="entry name" value="TrmE_N"/>
    <property type="match status" value="1"/>
</dbReference>
<reference evidence="11" key="1">
    <citation type="journal article" date="2019" name="Int. J. Syst. Evol. Microbiol.">
        <title>The Global Catalogue of Microorganisms (GCM) 10K type strain sequencing project: providing services to taxonomists for standard genome sequencing and annotation.</title>
        <authorList>
            <consortium name="The Broad Institute Genomics Platform"/>
            <consortium name="The Broad Institute Genome Sequencing Center for Infectious Disease"/>
            <person name="Wu L."/>
            <person name="Ma J."/>
        </authorList>
    </citation>
    <scope>NUCLEOTIDE SEQUENCE [LARGE SCALE GENOMIC DNA]</scope>
    <source>
        <strain evidence="11">CGMCC 1.12606</strain>
    </source>
</reference>
<comment type="subcellular location">
    <subcellularLocation>
        <location evidence="7">Cytoplasm</location>
    </subcellularLocation>
</comment>
<dbReference type="HAMAP" id="MF_00379">
    <property type="entry name" value="GTPase_MnmE"/>
    <property type="match status" value="1"/>
</dbReference>
<dbReference type="Pfam" id="PF01926">
    <property type="entry name" value="MMR_HSR1"/>
    <property type="match status" value="1"/>
</dbReference>
<gene>
    <name evidence="7 10" type="primary">mnmE</name>
    <name evidence="7" type="synonym">trmE</name>
    <name evidence="10" type="ORF">GCM10011361_04940</name>
</gene>
<dbReference type="InterPro" id="IPR005225">
    <property type="entry name" value="Small_GTP-bd"/>
</dbReference>
<comment type="function">
    <text evidence="7">Exhibits a very high intrinsic GTPase hydrolysis rate. Involved in the addition of a carboxymethylaminomethyl (cmnm) group at the wobble position (U34) of certain tRNAs, forming tRNA-cmnm(5)s(2)U34.</text>
</comment>
<evidence type="ECO:0000259" key="9">
    <source>
        <dbReference type="PROSITE" id="PS51709"/>
    </source>
</evidence>
<dbReference type="InterPro" id="IPR031168">
    <property type="entry name" value="G_TrmE"/>
</dbReference>